<dbReference type="Pfam" id="PF00651">
    <property type="entry name" value="BTB"/>
    <property type="match status" value="1"/>
</dbReference>
<dbReference type="OrthoDB" id="3164835at2759"/>
<sequence length="496" mass="55771">MFSLPSSPPSNSTEYESLDDQDAHTIPVTESSIVIDGLLRLIYPVEDPPLDTLSSIVDVLRTGRKYQVSNAVMHPVSQAFNKLAETQPLQVFATACRFEMEDEAMEAARRALKVQKSMEDSEEKKLTGAYVDEMEHVSAGAYFRLQWYLSVDGKVNDSFKFIRRDVADGTTEPEVESFLKDVESEGDEETTDFDEHALDAYGAFSRLLADLHVQSSIDPSVDFPVHQSILIIHSPVLADEITKPLSIHSDGLPVIHLPIDRDLLHRLLQLCYGALTVLEDPSTYDIDSKMLLRLVEIAKKYDMPRIVDAARVMLRAFLASDPMPAYFVAVACGWSHAAHEAARYAIEVPDIQWEYVAQMEHCPAKAYYNFLRYKTRCEEEVTKIKDRHTAEPDADKGECTVGPVVRYEDNVSTLLHNSLVESPKMNRLKAPGGNRTISETLVQRALDKWKERKGVEGEADAGDVVSDVADLQTENSVMEFLVRRELAKIKLDFDID</sequence>
<keyword evidence="4" id="KW-1185">Reference proteome</keyword>
<dbReference type="InterPro" id="IPR000210">
    <property type="entry name" value="BTB/POZ_dom"/>
</dbReference>
<comment type="caution">
    <text evidence="3">The sequence shown here is derived from an EMBL/GenBank/DDBJ whole genome shotgun (WGS) entry which is preliminary data.</text>
</comment>
<feature type="domain" description="BTB" evidence="2">
    <location>
        <begin position="217"/>
        <end position="315"/>
    </location>
</feature>
<dbReference type="AlphaFoldDB" id="A0A4V2MVY4"/>
<dbReference type="SUPFAM" id="SSF54695">
    <property type="entry name" value="POZ domain"/>
    <property type="match status" value="1"/>
</dbReference>
<dbReference type="EMBL" id="RWJN01000249">
    <property type="protein sequence ID" value="TCD64217.1"/>
    <property type="molecule type" value="Genomic_DNA"/>
</dbReference>
<evidence type="ECO:0000256" key="1">
    <source>
        <dbReference type="SAM" id="MobiDB-lite"/>
    </source>
</evidence>
<reference evidence="3 4" key="1">
    <citation type="submission" date="2018-11" db="EMBL/GenBank/DDBJ databases">
        <title>Genome assembly of Steccherinum ochraceum LE-BIN_3174, the white-rot fungus of the Steccherinaceae family (The Residual Polyporoid clade, Polyporales, Basidiomycota).</title>
        <authorList>
            <person name="Fedorova T.V."/>
            <person name="Glazunova O.A."/>
            <person name="Landesman E.O."/>
            <person name="Moiseenko K.V."/>
            <person name="Psurtseva N.V."/>
            <person name="Savinova O.S."/>
            <person name="Shakhova N.V."/>
            <person name="Tyazhelova T.V."/>
            <person name="Vasina D.V."/>
        </authorList>
    </citation>
    <scope>NUCLEOTIDE SEQUENCE [LARGE SCALE GENOMIC DNA]</scope>
    <source>
        <strain evidence="3 4">LE-BIN_3174</strain>
    </source>
</reference>
<organism evidence="3 4">
    <name type="scientific">Steccherinum ochraceum</name>
    <dbReference type="NCBI Taxonomy" id="92696"/>
    <lineage>
        <taxon>Eukaryota</taxon>
        <taxon>Fungi</taxon>
        <taxon>Dikarya</taxon>
        <taxon>Basidiomycota</taxon>
        <taxon>Agaricomycotina</taxon>
        <taxon>Agaricomycetes</taxon>
        <taxon>Polyporales</taxon>
        <taxon>Steccherinaceae</taxon>
        <taxon>Steccherinum</taxon>
    </lineage>
</organism>
<feature type="region of interest" description="Disordered" evidence="1">
    <location>
        <begin position="1"/>
        <end position="22"/>
    </location>
</feature>
<evidence type="ECO:0000313" key="4">
    <source>
        <dbReference type="Proteomes" id="UP000292702"/>
    </source>
</evidence>
<dbReference type="InterPro" id="IPR011333">
    <property type="entry name" value="SKP1/BTB/POZ_sf"/>
</dbReference>
<evidence type="ECO:0000313" key="3">
    <source>
        <dbReference type="EMBL" id="TCD64217.1"/>
    </source>
</evidence>
<protein>
    <recommendedName>
        <fullName evidence="2">BTB domain-containing protein</fullName>
    </recommendedName>
</protein>
<gene>
    <name evidence="3" type="ORF">EIP91_004352</name>
</gene>
<dbReference type="Gene3D" id="3.30.710.10">
    <property type="entry name" value="Potassium Channel Kv1.1, Chain A"/>
    <property type="match status" value="1"/>
</dbReference>
<dbReference type="CDD" id="cd18186">
    <property type="entry name" value="BTB_POZ_ZBTB_KLHL-like"/>
    <property type="match status" value="1"/>
</dbReference>
<proteinExistence type="predicted"/>
<evidence type="ECO:0000259" key="2">
    <source>
        <dbReference type="Pfam" id="PF00651"/>
    </source>
</evidence>
<dbReference type="Proteomes" id="UP000292702">
    <property type="component" value="Unassembled WGS sequence"/>
</dbReference>
<accession>A0A4V2MVY4</accession>
<name>A0A4V2MVY4_9APHY</name>